<organism evidence="1 2">
    <name type="scientific">Photorhabdus khanii subsp. guanajuatensis</name>
    <dbReference type="NCBI Taxonomy" id="2100166"/>
    <lineage>
        <taxon>Bacteria</taxon>
        <taxon>Pseudomonadati</taxon>
        <taxon>Pseudomonadota</taxon>
        <taxon>Gammaproteobacteria</taxon>
        <taxon>Enterobacterales</taxon>
        <taxon>Morganellaceae</taxon>
        <taxon>Photorhabdus</taxon>
    </lineage>
</organism>
<name>A0A4R4JJR7_9GAMM</name>
<evidence type="ECO:0000313" key="2">
    <source>
        <dbReference type="Proteomes" id="UP000295598"/>
    </source>
</evidence>
<dbReference type="AlphaFoldDB" id="A0A4R4JJR7"/>
<reference evidence="1 2" key="1">
    <citation type="journal article" date="2019" name="Int. J. Syst. Evol. Microbiol.">
        <title>Photorhabdus khanii subsp. guanajuatensis subsp. nov., isolated from Heterorhabditis atacamensis, and Photorhabdus luminescens subsp. mexicana subsp. nov., isolated from Heterorhabditis mexicana entomopathogenic nematodes.</title>
        <authorList>
            <person name="Machado R.A.R."/>
            <person name="Bruno P."/>
            <person name="Arce C.C.M."/>
            <person name="Liechti N."/>
            <person name="Kohler A."/>
            <person name="Bernal J."/>
            <person name="Bruggmann R."/>
            <person name="Turlings T.C.J."/>
        </authorList>
    </citation>
    <scope>NUCLEOTIDE SEQUENCE [LARGE SCALE GENOMIC DNA]</scope>
    <source>
        <strain evidence="1 2">MEX20-17</strain>
    </source>
</reference>
<evidence type="ECO:0000313" key="1">
    <source>
        <dbReference type="EMBL" id="TDB53349.1"/>
    </source>
</evidence>
<dbReference type="Proteomes" id="UP000295598">
    <property type="component" value="Unassembled WGS sequence"/>
</dbReference>
<sequence>MLIKFRSPNGACRHVKNIPLKTFLFENGSLEDLVFHNYLIRKIDIAINLGFIREAIALRQNQ</sequence>
<accession>A0A4R4JJR7</accession>
<protein>
    <submittedName>
        <fullName evidence="1">Uncharacterized protein</fullName>
    </submittedName>
</protein>
<dbReference type="RefSeq" id="WP_132355175.1">
    <property type="nucleotide sequence ID" value="NZ_CAWOJO010000026.1"/>
</dbReference>
<dbReference type="EMBL" id="PUJY01000026">
    <property type="protein sequence ID" value="TDB53349.1"/>
    <property type="molecule type" value="Genomic_DNA"/>
</dbReference>
<gene>
    <name evidence="1" type="ORF">C5467_15400</name>
</gene>
<comment type="caution">
    <text evidence="1">The sequence shown here is derived from an EMBL/GenBank/DDBJ whole genome shotgun (WGS) entry which is preliminary data.</text>
</comment>
<proteinExistence type="predicted"/>